<dbReference type="Pfam" id="PF00791">
    <property type="entry name" value="ZU5"/>
    <property type="match status" value="1"/>
</dbReference>
<evidence type="ECO:0000256" key="7">
    <source>
        <dbReference type="ARBA" id="ARBA00022553"/>
    </source>
</evidence>
<dbReference type="InterPro" id="IPR035597">
    <property type="entry name" value="ZO-1_SH3"/>
</dbReference>
<dbReference type="Pfam" id="PF00625">
    <property type="entry name" value="Guanylate_kin"/>
    <property type="match status" value="1"/>
</dbReference>
<proteinExistence type="inferred from homology"/>
<dbReference type="InterPro" id="IPR001478">
    <property type="entry name" value="PDZ"/>
</dbReference>
<dbReference type="PANTHER" id="PTHR13865">
    <property type="entry name" value="TIGHT JUNCTION PROTEIN"/>
    <property type="match status" value="1"/>
</dbReference>
<evidence type="ECO:0008006" key="19">
    <source>
        <dbReference type="Google" id="ProtNLM"/>
    </source>
</evidence>
<keyword evidence="4" id="KW-0796">Tight junction</keyword>
<evidence type="ECO:0000256" key="8">
    <source>
        <dbReference type="ARBA" id="ARBA00022737"/>
    </source>
</evidence>
<keyword evidence="7" id="KW-0597">Phosphoprotein</keyword>
<evidence type="ECO:0000259" key="16">
    <source>
        <dbReference type="PROSITE" id="PS51145"/>
    </source>
</evidence>
<dbReference type="FunFam" id="2.30.42.10:FF:000013">
    <property type="entry name" value="Putative tight junction protein ZO-1"/>
    <property type="match status" value="1"/>
</dbReference>
<dbReference type="InterPro" id="IPR000906">
    <property type="entry name" value="ZU5_dom"/>
</dbReference>
<feature type="compositionally biased region" description="Basic and acidic residues" evidence="12">
    <location>
        <begin position="696"/>
        <end position="711"/>
    </location>
</feature>
<feature type="compositionally biased region" description="Basic and acidic residues" evidence="12">
    <location>
        <begin position="855"/>
        <end position="873"/>
    </location>
</feature>
<evidence type="ECO:0000256" key="12">
    <source>
        <dbReference type="SAM" id="MobiDB-lite"/>
    </source>
</evidence>
<dbReference type="GO" id="GO:1905605">
    <property type="term" value="P:positive regulation of blood-brain barrier permeability"/>
    <property type="evidence" value="ECO:0007669"/>
    <property type="project" value="TreeGrafter"/>
</dbReference>
<dbReference type="Gene3D" id="2.30.42.10">
    <property type="match status" value="1"/>
</dbReference>
<protein>
    <recommendedName>
        <fullName evidence="19">Tight junction protein ZO-1</fullName>
    </recommendedName>
</protein>
<dbReference type="InterPro" id="IPR005418">
    <property type="entry name" value="ZO-1"/>
</dbReference>
<dbReference type="SMART" id="SM00218">
    <property type="entry name" value="ZU5"/>
    <property type="match status" value="1"/>
</dbReference>
<dbReference type="Gene3D" id="3.40.50.300">
    <property type="entry name" value="P-loop containing nucleotide triphosphate hydrolases"/>
    <property type="match status" value="1"/>
</dbReference>
<evidence type="ECO:0000313" key="17">
    <source>
        <dbReference type="EMBL" id="KAF5927224.1"/>
    </source>
</evidence>
<evidence type="ECO:0000256" key="6">
    <source>
        <dbReference type="ARBA" id="ARBA00022475"/>
    </source>
</evidence>
<keyword evidence="8" id="KW-0677">Repeat</keyword>
<dbReference type="CDD" id="cd06729">
    <property type="entry name" value="PDZ3_ZO1-like_domain"/>
    <property type="match status" value="1"/>
</dbReference>
<comment type="similarity">
    <text evidence="3">Belongs to the MAGUK family.</text>
</comment>
<dbReference type="FunFam" id="3.40.50.300:FF:000110">
    <property type="entry name" value="tight junction protein ZO-1 isoform X1"/>
    <property type="match status" value="1"/>
</dbReference>
<keyword evidence="9" id="KW-0965">Cell junction</keyword>
<feature type="domain" description="SH3" evidence="13">
    <location>
        <begin position="182"/>
        <end position="250"/>
    </location>
</feature>
<dbReference type="GO" id="GO:0050839">
    <property type="term" value="F:cell adhesion molecule binding"/>
    <property type="evidence" value="ECO:0007669"/>
    <property type="project" value="TreeGrafter"/>
</dbReference>
<keyword evidence="5 11" id="KW-0728">SH3 domain</keyword>
<feature type="compositionally biased region" description="Polar residues" evidence="12">
    <location>
        <begin position="1064"/>
        <end position="1075"/>
    </location>
</feature>
<dbReference type="PROSITE" id="PS51145">
    <property type="entry name" value="ZU5"/>
    <property type="match status" value="1"/>
</dbReference>
<dbReference type="GO" id="GO:0150105">
    <property type="term" value="P:protein localization to cell-cell junction"/>
    <property type="evidence" value="ECO:0007669"/>
    <property type="project" value="TreeGrafter"/>
</dbReference>
<dbReference type="SUPFAM" id="SSF50156">
    <property type="entry name" value="PDZ domain-like"/>
    <property type="match status" value="1"/>
</dbReference>
<dbReference type="PRINTS" id="PR01597">
    <property type="entry name" value="ZONOCCLUDNS"/>
</dbReference>
<dbReference type="InterPro" id="IPR036028">
    <property type="entry name" value="SH3-like_dom_sf"/>
</dbReference>
<dbReference type="PROSITE" id="PS50052">
    <property type="entry name" value="GUANYLATE_KINASE_2"/>
    <property type="match status" value="1"/>
</dbReference>
<feature type="domain" description="ZU5" evidence="16">
    <location>
        <begin position="1239"/>
        <end position="1357"/>
    </location>
</feature>
<feature type="region of interest" description="Disordered" evidence="12">
    <location>
        <begin position="678"/>
        <end position="939"/>
    </location>
</feature>
<evidence type="ECO:0000259" key="15">
    <source>
        <dbReference type="PROSITE" id="PS50106"/>
    </source>
</evidence>
<dbReference type="Proteomes" id="UP000551758">
    <property type="component" value="Unassembled WGS sequence"/>
</dbReference>
<dbReference type="CDD" id="cd12026">
    <property type="entry name" value="SH3_ZO-1"/>
    <property type="match status" value="1"/>
</dbReference>
<dbReference type="PANTHER" id="PTHR13865:SF25">
    <property type="entry name" value="TIGHT JUNCTION PROTEIN ZO-1"/>
    <property type="match status" value="1"/>
</dbReference>
<feature type="domain" description="PDZ" evidence="15">
    <location>
        <begin position="87"/>
        <end position="168"/>
    </location>
</feature>
<dbReference type="SUPFAM" id="SSF50044">
    <property type="entry name" value="SH3-domain"/>
    <property type="match status" value="1"/>
</dbReference>
<dbReference type="PRINTS" id="PR01598">
    <property type="entry name" value="ZONOCCLUDNS1"/>
</dbReference>
<feature type="compositionally biased region" description="Polar residues" evidence="12">
    <location>
        <begin position="815"/>
        <end position="828"/>
    </location>
</feature>
<dbReference type="SMART" id="SM00228">
    <property type="entry name" value="PDZ"/>
    <property type="match status" value="1"/>
</dbReference>
<dbReference type="InterPro" id="IPR036034">
    <property type="entry name" value="PDZ_sf"/>
</dbReference>
<name>A0A7J7FHR5_DICBM</name>
<feature type="compositionally biased region" description="Basic and acidic residues" evidence="12">
    <location>
        <begin position="922"/>
        <end position="933"/>
    </location>
</feature>
<dbReference type="PROSITE" id="PS50002">
    <property type="entry name" value="SH3"/>
    <property type="match status" value="1"/>
</dbReference>
<dbReference type="FunFam" id="2.60.220.30:FF:000004">
    <property type="entry name" value="tight junction protein ZO-1 isoform X1"/>
    <property type="match status" value="1"/>
</dbReference>
<feature type="region of interest" description="Disordered" evidence="12">
    <location>
        <begin position="956"/>
        <end position="982"/>
    </location>
</feature>
<dbReference type="InterPro" id="IPR027417">
    <property type="entry name" value="P-loop_NTPase"/>
</dbReference>
<evidence type="ECO:0000259" key="14">
    <source>
        <dbReference type="PROSITE" id="PS50052"/>
    </source>
</evidence>
<sequence length="1457" mass="163244">MYSLRSREEERISKPGAISTPVKHADDHTPKTVEEVIVERNEKQAPTLPEPKPVYAQVGQPDVDLPVSPSDGVLPNSTHEDGILRPSMKLVKFRKGDSVGLRLAGGNDVGIFVAGVLEDSPAAKEGLEEGDQILRVNNVDFTNIIREEAVLFLLDLPKGEEVTILAQKKKDVYRRIVESDVGDSFYIRTHFEYEKESPYGLSFNKGEVFRVVDTLYNGKLGSWLAIRIGKNHKEVERGIIPNKNRAEQLASVQYTLPKTAGGDRADFWRFRGLRSSKRNLRKSREDLSAQPVQTKFPAYERVVLREAGFLRPVTIFGPIADVAREKLAREEPDIYQIAKSEPRDAGTDQRSSGIIRLHTIKQIIDQDKHALLDVTPNAVDRLNYAQWYPIVVFLNPDSKQGVKTMRMRLCPESRKSARKLYERSHKLRKNNHHLFTTTINLNSMNDGWYGALKEAIQQQQNQLVWVSEGKADGATSDDLDLHDDRLSYLSAPGSEYSMYSTDSRHTSDYEDTDTEGGAYTDQELDETLNDEVGTPPESAITRSSEPVREDSSGMHHENQTYPPYSPQAQPQPIHRIDSPGFKTASQQVYRKDPYPEEMMRQNHVLKQPAVGHPGQRADKEPNLSYEAQPPYVEKQASRDLEQPTYRYDSSSYTDQFSRNHDHRLRYEDRIPTYEEQWSYYDDKQPYQPRPSYDNQHPQDLDSRQHPEESSERGYFSRFEEPASLSYDGRPRYDQPPRTSTLRPEEQPAPGYDMHNRYRPEAQPYSSAVPKASEPKQYFDQYPRSYEQVPSQGFTSKAGHYEPPHGAAVVPPLIPASQQKPEVLPSNTKPLPPPPTLTEEEEDPAMKPQSVLTRVKMFENKRSASLENKKDENHTASFKPPEVASKPAGAPLIGPKATPQNQFSEHDKTLYRIPEPQKPQLKPPEDIVRSNHYDPEEDEEYYRKQLSYFDRRSFENKPSAHIPASHLSEPAKPVASQNQPNFSGYSSKFLGSYASYDYLKRNVKWGKSTEADALERSFGEKRYDPIQATPPPPPLPSQYTQTSQPGSSSSLTLHTHAKGAHGEGNSVSVDFQNSLVSKPDPPPSQNKPATFRPPNREDTAQSTFYPQKSFPDKAPVNGAEQTQKTVTPAYNRFTPKPYTSSARPFERKFESPKFNHNLLPSETAHKPDLSSKAPASPKPLMKAHSSAQPPEFDSGIETFSIHADKPKYQINNISTVPKAIPVSPSAVEEDEDEDGHTVVATARGVFNSNGGVLSSIETGVSIIIPQGAIPEGIEQEIYFKVCRDNSILPPLDKEKGETLLSPLVMCGPHGLKFLKPVELRLPHCASMTPDGWSFALKSSDSSSGMLSSLCPLGALGITSVLKFLCGAYIVNEYGKGASPALDVPHSGKGPEKAPHLVLPAAPPFPDDTPPGMSSECSAYRGHSVQDFLTTFSLFFLLPCPHFRLPEEINIHGTQGKEI</sequence>
<keyword evidence="18" id="KW-1185">Reference proteome</keyword>
<dbReference type="Pfam" id="PF07653">
    <property type="entry name" value="SH3_2"/>
    <property type="match status" value="1"/>
</dbReference>
<feature type="compositionally biased region" description="Basic and acidic residues" evidence="12">
    <location>
        <begin position="545"/>
        <end position="558"/>
    </location>
</feature>
<reference evidence="17 18" key="1">
    <citation type="journal article" date="2020" name="Mol. Biol. Evol.">
        <title>Interspecific Gene Flow and the Evolution of Specialization in Black and White Rhinoceros.</title>
        <authorList>
            <person name="Moodley Y."/>
            <person name="Westbury M.V."/>
            <person name="Russo I.M."/>
            <person name="Gopalakrishnan S."/>
            <person name="Rakotoarivelo A."/>
            <person name="Olsen R.A."/>
            <person name="Prost S."/>
            <person name="Tunstall T."/>
            <person name="Ryder O.A."/>
            <person name="Dalen L."/>
            <person name="Bruford M.W."/>
        </authorList>
    </citation>
    <scope>NUCLEOTIDE SEQUENCE [LARGE SCALE GENOMIC DNA]</scope>
    <source>
        <strain evidence="17">SBR-YM</strain>
        <tissue evidence="17">Skin</tissue>
    </source>
</reference>
<feature type="compositionally biased region" description="Basic and acidic residues" evidence="12">
    <location>
        <begin position="1"/>
        <end position="13"/>
    </location>
</feature>
<dbReference type="GO" id="GO:0098609">
    <property type="term" value="P:cell-cell adhesion"/>
    <property type="evidence" value="ECO:0007669"/>
    <property type="project" value="TreeGrafter"/>
</dbReference>
<feature type="region of interest" description="Disordered" evidence="12">
    <location>
        <begin position="630"/>
        <end position="659"/>
    </location>
</feature>
<dbReference type="InterPro" id="IPR008144">
    <property type="entry name" value="Guanylate_kin-like_dom"/>
</dbReference>
<dbReference type="InterPro" id="IPR008145">
    <property type="entry name" value="GK/Ca_channel_bsu"/>
</dbReference>
<feature type="region of interest" description="Disordered" evidence="12">
    <location>
        <begin position="491"/>
        <end position="586"/>
    </location>
</feature>
<evidence type="ECO:0000313" key="18">
    <source>
        <dbReference type="Proteomes" id="UP000551758"/>
    </source>
</evidence>
<dbReference type="GO" id="GO:0005886">
    <property type="term" value="C:plasma membrane"/>
    <property type="evidence" value="ECO:0007669"/>
    <property type="project" value="UniProtKB-SubCell"/>
</dbReference>
<dbReference type="Pfam" id="PF00595">
    <property type="entry name" value="PDZ"/>
    <property type="match status" value="1"/>
</dbReference>
<feature type="compositionally biased region" description="Polar residues" evidence="12">
    <location>
        <begin position="1118"/>
        <end position="1127"/>
    </location>
</feature>
<evidence type="ECO:0000256" key="5">
    <source>
        <dbReference type="ARBA" id="ARBA00022443"/>
    </source>
</evidence>
<dbReference type="InterPro" id="IPR001452">
    <property type="entry name" value="SH3_domain"/>
</dbReference>
<feature type="region of interest" description="Disordered" evidence="12">
    <location>
        <begin position="1015"/>
        <end position="1191"/>
    </location>
</feature>
<dbReference type="GO" id="GO:0005923">
    <property type="term" value="C:bicellular tight junction"/>
    <property type="evidence" value="ECO:0007669"/>
    <property type="project" value="UniProtKB-SubCell"/>
</dbReference>
<evidence type="ECO:0000256" key="11">
    <source>
        <dbReference type="PROSITE-ProRule" id="PRU00192"/>
    </source>
</evidence>
<dbReference type="GO" id="GO:0090557">
    <property type="term" value="P:establishment of endothelial intestinal barrier"/>
    <property type="evidence" value="ECO:0007669"/>
    <property type="project" value="TreeGrafter"/>
</dbReference>
<evidence type="ECO:0000256" key="2">
    <source>
        <dbReference type="ARBA" id="ARBA00004435"/>
    </source>
</evidence>
<dbReference type="SUPFAM" id="SSF52540">
    <property type="entry name" value="P-loop containing nucleoside triphosphate hydrolases"/>
    <property type="match status" value="1"/>
</dbReference>
<dbReference type="EMBL" id="JACDTQ010000582">
    <property type="protein sequence ID" value="KAF5927224.1"/>
    <property type="molecule type" value="Genomic_DNA"/>
</dbReference>
<evidence type="ECO:0000256" key="4">
    <source>
        <dbReference type="ARBA" id="ARBA00022427"/>
    </source>
</evidence>
<accession>A0A7J7FHR5</accession>
<keyword evidence="6" id="KW-1003">Cell membrane</keyword>
<dbReference type="InterPro" id="IPR005417">
    <property type="entry name" value="ZO"/>
</dbReference>
<feature type="domain" description="Guanylate kinase-like" evidence="14">
    <location>
        <begin position="356"/>
        <end position="457"/>
    </location>
</feature>
<dbReference type="PROSITE" id="PS50106">
    <property type="entry name" value="PDZ"/>
    <property type="match status" value="1"/>
</dbReference>
<evidence type="ECO:0000259" key="13">
    <source>
        <dbReference type="PROSITE" id="PS50002"/>
    </source>
</evidence>
<gene>
    <name evidence="17" type="ORF">HPG69_017700</name>
</gene>
<organism evidence="17 18">
    <name type="scientific">Diceros bicornis minor</name>
    <name type="common">South-central black rhinoceros</name>
    <dbReference type="NCBI Taxonomy" id="77932"/>
    <lineage>
        <taxon>Eukaryota</taxon>
        <taxon>Metazoa</taxon>
        <taxon>Chordata</taxon>
        <taxon>Craniata</taxon>
        <taxon>Vertebrata</taxon>
        <taxon>Euteleostomi</taxon>
        <taxon>Mammalia</taxon>
        <taxon>Eutheria</taxon>
        <taxon>Laurasiatheria</taxon>
        <taxon>Perissodactyla</taxon>
        <taxon>Rhinocerotidae</taxon>
        <taxon>Diceros</taxon>
    </lineage>
</organism>
<evidence type="ECO:0000256" key="10">
    <source>
        <dbReference type="ARBA" id="ARBA00023136"/>
    </source>
</evidence>
<evidence type="ECO:0000256" key="1">
    <source>
        <dbReference type="ARBA" id="ARBA00004413"/>
    </source>
</evidence>
<comment type="subcellular location">
    <subcellularLocation>
        <location evidence="2">Cell junction</location>
        <location evidence="2">Tight junction</location>
    </subcellularLocation>
    <subcellularLocation>
        <location evidence="1">Cell membrane</location>
        <topology evidence="1">Peripheral membrane protein</topology>
        <orientation evidence="1">Cytoplasmic side</orientation>
    </subcellularLocation>
</comment>
<dbReference type="GO" id="GO:0045216">
    <property type="term" value="P:cell-cell junction organization"/>
    <property type="evidence" value="ECO:0007669"/>
    <property type="project" value="TreeGrafter"/>
</dbReference>
<dbReference type="SMART" id="SM00072">
    <property type="entry name" value="GuKc"/>
    <property type="match status" value="1"/>
</dbReference>
<evidence type="ECO:0000256" key="3">
    <source>
        <dbReference type="ARBA" id="ARBA00007014"/>
    </source>
</evidence>
<evidence type="ECO:0000256" key="9">
    <source>
        <dbReference type="ARBA" id="ARBA00022949"/>
    </source>
</evidence>
<comment type="caution">
    <text evidence="17">The sequence shown here is derived from an EMBL/GenBank/DDBJ whole genome shotgun (WGS) entry which is preliminary data.</text>
</comment>
<feature type="region of interest" description="Disordered" evidence="12">
    <location>
        <begin position="1"/>
        <end position="30"/>
    </location>
</feature>
<feature type="compositionally biased region" description="Basic and acidic residues" evidence="12">
    <location>
        <begin position="1143"/>
        <end position="1152"/>
    </location>
</feature>
<dbReference type="Gene3D" id="2.60.220.30">
    <property type="match status" value="1"/>
</dbReference>
<dbReference type="Gene3D" id="2.30.30.40">
    <property type="entry name" value="SH3 Domains"/>
    <property type="match status" value="1"/>
</dbReference>
<feature type="compositionally biased region" description="Low complexity" evidence="12">
    <location>
        <begin position="559"/>
        <end position="572"/>
    </location>
</feature>
<feature type="compositionally biased region" description="Polar residues" evidence="12">
    <location>
        <begin position="647"/>
        <end position="656"/>
    </location>
</feature>
<keyword evidence="10" id="KW-0472">Membrane</keyword>